<name>A0A080M3E3_9PROT</name>
<dbReference type="EMBL" id="JDVG02000511">
    <property type="protein sequence ID" value="KFB71654.1"/>
    <property type="molecule type" value="Genomic_DNA"/>
</dbReference>
<dbReference type="PANTHER" id="PTHR30041:SF4">
    <property type="entry name" value="ARSENATE REDUCTASE"/>
    <property type="match status" value="1"/>
</dbReference>
<evidence type="ECO:0000313" key="6">
    <source>
        <dbReference type="Proteomes" id="UP000020077"/>
    </source>
</evidence>
<accession>A0A080M3E3</accession>
<dbReference type="Proteomes" id="UP000020077">
    <property type="component" value="Unassembled WGS sequence"/>
</dbReference>
<comment type="caution">
    <text evidence="5">The sequence shown here is derived from an EMBL/GenBank/DDBJ whole genome shotgun (WGS) entry which is preliminary data.</text>
</comment>
<dbReference type="EC" id="1.20.4.1" evidence="4"/>
<organism evidence="5 6">
    <name type="scientific">Candidatus Accumulibacter phosphatis</name>
    <dbReference type="NCBI Taxonomy" id="327160"/>
    <lineage>
        <taxon>Bacteria</taxon>
        <taxon>Pseudomonadati</taxon>
        <taxon>Pseudomonadota</taxon>
        <taxon>Betaproteobacteria</taxon>
        <taxon>Candidatus Accumulibacter</taxon>
    </lineage>
</organism>
<gene>
    <name evidence="5" type="primary">arsC</name>
    <name evidence="5" type="ORF">AW09_003195</name>
</gene>
<dbReference type="SUPFAM" id="SSF52833">
    <property type="entry name" value="Thioredoxin-like"/>
    <property type="match status" value="1"/>
</dbReference>
<dbReference type="InterPro" id="IPR036249">
    <property type="entry name" value="Thioredoxin-like_sf"/>
</dbReference>
<evidence type="ECO:0000313" key="5">
    <source>
        <dbReference type="EMBL" id="KFB71654.1"/>
    </source>
</evidence>
<evidence type="ECO:0000256" key="3">
    <source>
        <dbReference type="PROSITE-ProRule" id="PRU01282"/>
    </source>
</evidence>
<evidence type="ECO:0000256" key="1">
    <source>
        <dbReference type="ARBA" id="ARBA00007198"/>
    </source>
</evidence>
<evidence type="ECO:0000256" key="2">
    <source>
        <dbReference type="ARBA" id="ARBA00023002"/>
    </source>
</evidence>
<evidence type="ECO:0000256" key="4">
    <source>
        <dbReference type="RuleBase" id="RU362029"/>
    </source>
</evidence>
<keyword evidence="2 4" id="KW-0560">Oxidoreductase</keyword>
<dbReference type="PANTHER" id="PTHR30041">
    <property type="entry name" value="ARSENATE REDUCTASE"/>
    <property type="match status" value="1"/>
</dbReference>
<comment type="catalytic activity">
    <reaction evidence="4">
        <text>[glutaredoxin]-dithiol + arsenate + glutathione + H(+) = glutathionyl-S-S-[glutaredoxin] + arsenite + H2O</text>
        <dbReference type="Rhea" id="RHEA:22016"/>
        <dbReference type="Rhea" id="RHEA-COMP:10729"/>
        <dbReference type="Rhea" id="RHEA-COMP:17668"/>
        <dbReference type="ChEBI" id="CHEBI:15377"/>
        <dbReference type="ChEBI" id="CHEBI:15378"/>
        <dbReference type="ChEBI" id="CHEBI:29242"/>
        <dbReference type="ChEBI" id="CHEBI:29950"/>
        <dbReference type="ChEBI" id="CHEBI:48597"/>
        <dbReference type="ChEBI" id="CHEBI:57925"/>
        <dbReference type="ChEBI" id="CHEBI:146199"/>
        <dbReference type="EC" id="1.20.4.1"/>
    </reaction>
</comment>
<comment type="similarity">
    <text evidence="1 3 4">Belongs to the ArsC family.</text>
</comment>
<sequence>MSHASVRIYHNNRCSKSRAACQLIAEKGVDAEIVDYLKTPPSHEELRELLRKLGMRPSELVRRGEAVFKAHYAGRSLSDDEWLEALLTHPILIERPIVVCGDRAVLGRPPEKVLELL</sequence>
<dbReference type="InterPro" id="IPR006659">
    <property type="entry name" value="Arsenate_reductase"/>
</dbReference>
<dbReference type="NCBIfam" id="TIGR00014">
    <property type="entry name" value="arsC"/>
    <property type="match status" value="1"/>
</dbReference>
<dbReference type="Pfam" id="PF03960">
    <property type="entry name" value="ArsC"/>
    <property type="match status" value="1"/>
</dbReference>
<protein>
    <recommendedName>
        <fullName evidence="4">Arsenate reductase</fullName>
        <ecNumber evidence="4">1.20.4.1</ecNumber>
    </recommendedName>
</protein>
<dbReference type="GO" id="GO:0008794">
    <property type="term" value="F:arsenate reductase (glutaredoxin) activity"/>
    <property type="evidence" value="ECO:0007669"/>
    <property type="project" value="UniProtKB-UniRule"/>
</dbReference>
<dbReference type="AlphaFoldDB" id="A0A080M3E3"/>
<dbReference type="CDD" id="cd03034">
    <property type="entry name" value="ArsC_ArsC"/>
    <property type="match status" value="1"/>
</dbReference>
<dbReference type="PROSITE" id="PS51353">
    <property type="entry name" value="ARSC"/>
    <property type="match status" value="1"/>
</dbReference>
<reference evidence="5 6" key="1">
    <citation type="submission" date="2014-02" db="EMBL/GenBank/DDBJ databases">
        <title>Expanding our view of genomic diversity in Candidatus Accumulibacter clades.</title>
        <authorList>
            <person name="Skennerton C.T."/>
            <person name="Barr J.J."/>
            <person name="Slater F.R."/>
            <person name="Bond P.L."/>
            <person name="Tyson G.W."/>
        </authorList>
    </citation>
    <scope>NUCLEOTIDE SEQUENCE [LARGE SCALE GENOMIC DNA]</scope>
    <source>
        <strain evidence="6">BA-91</strain>
    </source>
</reference>
<proteinExistence type="inferred from homology"/>
<dbReference type="InterPro" id="IPR006660">
    <property type="entry name" value="Arsenate_reductase-like"/>
</dbReference>
<dbReference type="Gene3D" id="3.40.30.10">
    <property type="entry name" value="Glutaredoxin"/>
    <property type="match status" value="1"/>
</dbReference>